<gene>
    <name evidence="1" type="ORF">GBAR_LOCUS21247</name>
</gene>
<organism evidence="1 2">
    <name type="scientific">Geodia barretti</name>
    <name type="common">Barrett's horny sponge</name>
    <dbReference type="NCBI Taxonomy" id="519541"/>
    <lineage>
        <taxon>Eukaryota</taxon>
        <taxon>Metazoa</taxon>
        <taxon>Porifera</taxon>
        <taxon>Demospongiae</taxon>
        <taxon>Heteroscleromorpha</taxon>
        <taxon>Tetractinellida</taxon>
        <taxon>Astrophorina</taxon>
        <taxon>Geodiidae</taxon>
        <taxon>Geodia</taxon>
    </lineage>
</organism>
<dbReference type="InterPro" id="IPR029055">
    <property type="entry name" value="Ntn_hydrolases_N"/>
</dbReference>
<dbReference type="EMBL" id="CASHTH010002975">
    <property type="protein sequence ID" value="CAI8038103.1"/>
    <property type="molecule type" value="Genomic_DNA"/>
</dbReference>
<sequence>MENLMAIGLTSYRPLIGGATHMISTGHYLATAAGYRILEQGGNAIDAGVAAGIVINVTLPQYTSFGGVAPIIIHHAASGETREISGLGRWPAEASIDYFIREHGGDMPHGVMRTVTPAAVDAWITSLSHYGTMTFEQVVTPALELAAGGFPVPASLHRALVSGGDNVILDEGDTSQWASTMQIFYPRGKPLGIGDLLVQSDLARTFQRLIDVERASAGQGREAGLQAARDLFYQGEIAEENGGVYPRPGRLAVDAGLG</sequence>
<evidence type="ECO:0000313" key="2">
    <source>
        <dbReference type="Proteomes" id="UP001174909"/>
    </source>
</evidence>
<dbReference type="AlphaFoldDB" id="A0AA35SZ92"/>
<dbReference type="PANTHER" id="PTHR43881:SF1">
    <property type="entry name" value="GAMMA-GLUTAMYLTRANSPEPTIDASE (AFU_ORTHOLOGUE AFUA_4G13580)"/>
    <property type="match status" value="1"/>
</dbReference>
<dbReference type="Pfam" id="PF01019">
    <property type="entry name" value="G_glu_transpept"/>
    <property type="match status" value="1"/>
</dbReference>
<dbReference type="PANTHER" id="PTHR43881">
    <property type="entry name" value="GAMMA-GLUTAMYLTRANSPEPTIDASE (AFU_ORTHOLOGUE AFUA_4G13580)"/>
    <property type="match status" value="1"/>
</dbReference>
<dbReference type="InterPro" id="IPR052896">
    <property type="entry name" value="GGT-like_enzyme"/>
</dbReference>
<accession>A0AA35SZ92</accession>
<dbReference type="GO" id="GO:0016787">
    <property type="term" value="F:hydrolase activity"/>
    <property type="evidence" value="ECO:0007669"/>
    <property type="project" value="UniProtKB-KW"/>
</dbReference>
<evidence type="ECO:0000313" key="1">
    <source>
        <dbReference type="EMBL" id="CAI8038103.1"/>
    </source>
</evidence>
<keyword evidence="2" id="KW-1185">Reference proteome</keyword>
<keyword evidence="1" id="KW-0378">Hydrolase</keyword>
<name>A0AA35SZ92_GEOBA</name>
<dbReference type="Proteomes" id="UP001174909">
    <property type="component" value="Unassembled WGS sequence"/>
</dbReference>
<proteinExistence type="predicted"/>
<comment type="caution">
    <text evidence="1">The sequence shown here is derived from an EMBL/GenBank/DDBJ whole genome shotgun (WGS) entry which is preliminary data.</text>
</comment>
<reference evidence="1" key="1">
    <citation type="submission" date="2023-03" db="EMBL/GenBank/DDBJ databases">
        <authorList>
            <person name="Steffen K."/>
            <person name="Cardenas P."/>
        </authorList>
    </citation>
    <scope>NUCLEOTIDE SEQUENCE</scope>
</reference>
<dbReference type="PRINTS" id="PR01210">
    <property type="entry name" value="GGTRANSPTASE"/>
</dbReference>
<dbReference type="SUPFAM" id="SSF56235">
    <property type="entry name" value="N-terminal nucleophile aminohydrolases (Ntn hydrolases)"/>
    <property type="match status" value="1"/>
</dbReference>
<protein>
    <submittedName>
        <fullName evidence="1">Glutathione hydrolase proenzyme</fullName>
    </submittedName>
</protein>